<dbReference type="InterPro" id="IPR036038">
    <property type="entry name" value="Aminotransferase-like"/>
</dbReference>
<dbReference type="Proteomes" id="UP000186391">
    <property type="component" value="Unassembled WGS sequence"/>
</dbReference>
<dbReference type="Gene3D" id="3.20.10.10">
    <property type="entry name" value="D-amino Acid Aminotransferase, subunit A, domain 2"/>
    <property type="match status" value="1"/>
</dbReference>
<dbReference type="RefSeq" id="WP_073555061.1">
    <property type="nucleotide sequence ID" value="NZ_MRCA01000002.1"/>
</dbReference>
<accession>A0A1U7H2N4</accession>
<dbReference type="GO" id="GO:0005829">
    <property type="term" value="C:cytosol"/>
    <property type="evidence" value="ECO:0007669"/>
    <property type="project" value="TreeGrafter"/>
</dbReference>
<name>A0A1U7H2N4_9CYAN</name>
<dbReference type="InterPro" id="IPR043132">
    <property type="entry name" value="BCAT-like_C"/>
</dbReference>
<gene>
    <name evidence="2" type="ORF">NIES592_04600</name>
</gene>
<dbReference type="Gene3D" id="3.30.470.10">
    <property type="match status" value="1"/>
</dbReference>
<comment type="caution">
    <text evidence="2">The sequence shown here is derived from an EMBL/GenBank/DDBJ whole genome shotgun (WGS) entry which is preliminary data.</text>
</comment>
<protein>
    <submittedName>
        <fullName evidence="2">4-amino-4-deoxychorismate lyase</fullName>
    </submittedName>
</protein>
<dbReference type="EMBL" id="MRCA01000002">
    <property type="protein sequence ID" value="OKH15384.1"/>
    <property type="molecule type" value="Genomic_DNA"/>
</dbReference>
<sequence>MSFYWYDGQLIHSQTIELPIDDPGLIYGATVFTTLRIYDHSLDQKLTNWQAHCDRLKFSLQVFDWCTPHFGQLRQGAELMMAHFPVLRISVFPDGREWITGRELPKDLAEKQNHGISAVLAPLKYNRSLPNHKTGNYLSAWLARNDAQKLNAEEAILVDTLGNWLETTTGNLFGWWDGCWWTPPLLVGILPGIMRSQLINWLQQQQQIVREEPWTPELVKKLEAIAYCNSVVEIVPVHTVIQPSGSLQYNPYHPCFQQIRKFFKIHNG</sequence>
<dbReference type="InterPro" id="IPR043131">
    <property type="entry name" value="BCAT-like_N"/>
</dbReference>
<proteinExistence type="inferred from homology"/>
<dbReference type="Pfam" id="PF01063">
    <property type="entry name" value="Aminotran_4"/>
    <property type="match status" value="1"/>
</dbReference>
<dbReference type="AlphaFoldDB" id="A0A1U7H2N4"/>
<keyword evidence="3" id="KW-1185">Reference proteome</keyword>
<evidence type="ECO:0000256" key="1">
    <source>
        <dbReference type="ARBA" id="ARBA00009320"/>
    </source>
</evidence>
<dbReference type="OrthoDB" id="451849at2"/>
<dbReference type="InterPro" id="IPR001544">
    <property type="entry name" value="Aminotrans_IV"/>
</dbReference>
<dbReference type="InterPro" id="IPR050571">
    <property type="entry name" value="Class-IV_PLP-Dep_Aminotrnsfr"/>
</dbReference>
<evidence type="ECO:0000313" key="3">
    <source>
        <dbReference type="Proteomes" id="UP000186391"/>
    </source>
</evidence>
<organism evidence="2 3">
    <name type="scientific">Fischerella major NIES-592</name>
    <dbReference type="NCBI Taxonomy" id="210994"/>
    <lineage>
        <taxon>Bacteria</taxon>
        <taxon>Bacillati</taxon>
        <taxon>Cyanobacteriota</taxon>
        <taxon>Cyanophyceae</taxon>
        <taxon>Nostocales</taxon>
        <taxon>Hapalosiphonaceae</taxon>
        <taxon>Fischerella</taxon>
    </lineage>
</organism>
<keyword evidence="2" id="KW-0456">Lyase</keyword>
<comment type="similarity">
    <text evidence="1">Belongs to the class-IV pyridoxal-phosphate-dependent aminotransferase family.</text>
</comment>
<dbReference type="PANTHER" id="PTHR42743">
    <property type="entry name" value="AMINO-ACID AMINOTRANSFERASE"/>
    <property type="match status" value="1"/>
</dbReference>
<reference evidence="2 3" key="1">
    <citation type="submission" date="2016-11" db="EMBL/GenBank/DDBJ databases">
        <title>Draft Genome Sequences of Nine Cyanobacterial Strains from Diverse Habitats.</title>
        <authorList>
            <person name="Zhu T."/>
            <person name="Hou S."/>
            <person name="Lu X."/>
            <person name="Hess W.R."/>
        </authorList>
    </citation>
    <scope>NUCLEOTIDE SEQUENCE [LARGE SCALE GENOMIC DNA]</scope>
    <source>
        <strain evidence="2 3">NIES-592</strain>
    </source>
</reference>
<dbReference type="SUPFAM" id="SSF56752">
    <property type="entry name" value="D-aminoacid aminotransferase-like PLP-dependent enzymes"/>
    <property type="match status" value="1"/>
</dbReference>
<dbReference type="GO" id="GO:0046394">
    <property type="term" value="P:carboxylic acid biosynthetic process"/>
    <property type="evidence" value="ECO:0007669"/>
    <property type="project" value="UniProtKB-ARBA"/>
</dbReference>
<dbReference type="PANTHER" id="PTHR42743:SF11">
    <property type="entry name" value="AMINODEOXYCHORISMATE LYASE"/>
    <property type="match status" value="1"/>
</dbReference>
<dbReference type="GO" id="GO:0016829">
    <property type="term" value="F:lyase activity"/>
    <property type="evidence" value="ECO:0007669"/>
    <property type="project" value="UniProtKB-KW"/>
</dbReference>
<evidence type="ECO:0000313" key="2">
    <source>
        <dbReference type="EMBL" id="OKH15384.1"/>
    </source>
</evidence>